<reference evidence="1 2" key="1">
    <citation type="journal article" date="2014" name="Am. J. Bot.">
        <title>Genome assembly and annotation for red clover (Trifolium pratense; Fabaceae).</title>
        <authorList>
            <person name="Istvanek J."/>
            <person name="Jaros M."/>
            <person name="Krenek A."/>
            <person name="Repkova J."/>
        </authorList>
    </citation>
    <scope>NUCLEOTIDE SEQUENCE [LARGE SCALE GENOMIC DNA]</scope>
    <source>
        <strain evidence="2">cv. Tatra</strain>
        <tissue evidence="1">Young leaves</tissue>
    </source>
</reference>
<comment type="caution">
    <text evidence="1">The sequence shown here is derived from an EMBL/GenBank/DDBJ whole genome shotgun (WGS) entry which is preliminary data.</text>
</comment>
<dbReference type="Proteomes" id="UP000236291">
    <property type="component" value="Unassembled WGS sequence"/>
</dbReference>
<sequence>DVTIHDEGVVELEVNEKWFVYEAEQKDEVNKYISSRRDWFPKLVSV</sequence>
<proteinExistence type="predicted"/>
<dbReference type="EMBL" id="ASHM01140752">
    <property type="protein sequence ID" value="PNX61219.1"/>
    <property type="molecule type" value="Genomic_DNA"/>
</dbReference>
<gene>
    <name evidence="1" type="ORF">L195_g060561</name>
</gene>
<organism evidence="1 2">
    <name type="scientific">Trifolium pratense</name>
    <name type="common">Red clover</name>
    <dbReference type="NCBI Taxonomy" id="57577"/>
    <lineage>
        <taxon>Eukaryota</taxon>
        <taxon>Viridiplantae</taxon>
        <taxon>Streptophyta</taxon>
        <taxon>Embryophyta</taxon>
        <taxon>Tracheophyta</taxon>
        <taxon>Spermatophyta</taxon>
        <taxon>Magnoliopsida</taxon>
        <taxon>eudicotyledons</taxon>
        <taxon>Gunneridae</taxon>
        <taxon>Pentapetalae</taxon>
        <taxon>rosids</taxon>
        <taxon>fabids</taxon>
        <taxon>Fabales</taxon>
        <taxon>Fabaceae</taxon>
        <taxon>Papilionoideae</taxon>
        <taxon>50 kb inversion clade</taxon>
        <taxon>NPAAA clade</taxon>
        <taxon>Hologalegina</taxon>
        <taxon>IRL clade</taxon>
        <taxon>Trifolieae</taxon>
        <taxon>Trifolium</taxon>
    </lineage>
</organism>
<name>A0A2K3K4K6_TRIPR</name>
<reference evidence="1 2" key="2">
    <citation type="journal article" date="2017" name="Front. Plant Sci.">
        <title>Gene Classification and Mining of Molecular Markers Useful in Red Clover (Trifolium pratense) Breeding.</title>
        <authorList>
            <person name="Istvanek J."/>
            <person name="Dluhosova J."/>
            <person name="Dluhos P."/>
            <person name="Patkova L."/>
            <person name="Nedelnik J."/>
            <person name="Repkova J."/>
        </authorList>
    </citation>
    <scope>NUCLEOTIDE SEQUENCE [LARGE SCALE GENOMIC DNA]</scope>
    <source>
        <strain evidence="2">cv. Tatra</strain>
        <tissue evidence="1">Young leaves</tissue>
    </source>
</reference>
<protein>
    <submittedName>
        <fullName evidence="1">Uncharacterized protein</fullName>
    </submittedName>
</protein>
<evidence type="ECO:0000313" key="2">
    <source>
        <dbReference type="Proteomes" id="UP000236291"/>
    </source>
</evidence>
<feature type="non-terminal residue" evidence="1">
    <location>
        <position position="1"/>
    </location>
</feature>
<accession>A0A2K3K4K6</accession>
<dbReference type="AlphaFoldDB" id="A0A2K3K4K6"/>
<evidence type="ECO:0000313" key="1">
    <source>
        <dbReference type="EMBL" id="PNX61219.1"/>
    </source>
</evidence>